<comment type="caution">
    <text evidence="11">The sequence shown here is derived from an EMBL/GenBank/DDBJ whole genome shotgun (WGS) entry which is preliminary data.</text>
</comment>
<dbReference type="GO" id="GO:0004359">
    <property type="term" value="F:glutaminase activity"/>
    <property type="evidence" value="ECO:0007669"/>
    <property type="project" value="InterPro"/>
</dbReference>
<dbReference type="InterPro" id="IPR022310">
    <property type="entry name" value="NAD/GMP_synthase"/>
</dbReference>
<dbReference type="InterPro" id="IPR036526">
    <property type="entry name" value="C-N_Hydrolase_sf"/>
</dbReference>
<comment type="caution">
    <text evidence="8">Lacks conserved residue(s) required for the propagation of feature annotation.</text>
</comment>
<dbReference type="PATRIC" id="fig|1227466.3.peg.536"/>
<evidence type="ECO:0000256" key="3">
    <source>
        <dbReference type="ARBA" id="ARBA00007145"/>
    </source>
</evidence>
<dbReference type="Pfam" id="PF00795">
    <property type="entry name" value="CN_hydrolase"/>
    <property type="match status" value="1"/>
</dbReference>
<feature type="binding site" evidence="8">
    <location>
        <position position="194"/>
    </location>
    <ligand>
        <name>L-glutamine</name>
        <dbReference type="ChEBI" id="CHEBI:58359"/>
    </ligand>
</feature>
<evidence type="ECO:0000259" key="10">
    <source>
        <dbReference type="PROSITE" id="PS50263"/>
    </source>
</evidence>
<comment type="similarity">
    <text evidence="3 8">In the C-terminal section; belongs to the NAD synthetase family.</text>
</comment>
<comment type="function">
    <text evidence="8">Catalyzes the ATP-dependent amidation of deamido-NAD to form NAD. Uses L-glutamine as a nitrogen source.</text>
</comment>
<feature type="binding site" evidence="8">
    <location>
        <begin position="304"/>
        <end position="311"/>
    </location>
    <ligand>
        <name>ATP</name>
        <dbReference type="ChEBI" id="CHEBI:30616"/>
    </ligand>
</feature>
<keyword evidence="7 8" id="KW-0520">NAD</keyword>
<evidence type="ECO:0000256" key="1">
    <source>
        <dbReference type="ARBA" id="ARBA00005188"/>
    </source>
</evidence>
<comment type="pathway">
    <text evidence="1 8">Cofactor biosynthesis; NAD(+) biosynthesis; NAD(+) from deamido-NAD(+) (L-Gln route): step 1/1.</text>
</comment>
<dbReference type="PROSITE" id="PS50263">
    <property type="entry name" value="CN_HYDROLASE"/>
    <property type="match status" value="1"/>
</dbReference>
<accession>M0ERZ5</accession>
<dbReference type="GO" id="GO:0009435">
    <property type="term" value="P:NAD+ biosynthetic process"/>
    <property type="evidence" value="ECO:0007669"/>
    <property type="project" value="UniProtKB-UniRule"/>
</dbReference>
<name>M0ERZ5_9EURY</name>
<comment type="catalytic activity">
    <reaction evidence="8">
        <text>deamido-NAD(+) + L-glutamine + ATP + H2O = L-glutamate + AMP + diphosphate + NAD(+) + H(+)</text>
        <dbReference type="Rhea" id="RHEA:24384"/>
        <dbReference type="ChEBI" id="CHEBI:15377"/>
        <dbReference type="ChEBI" id="CHEBI:15378"/>
        <dbReference type="ChEBI" id="CHEBI:29985"/>
        <dbReference type="ChEBI" id="CHEBI:30616"/>
        <dbReference type="ChEBI" id="CHEBI:33019"/>
        <dbReference type="ChEBI" id="CHEBI:57540"/>
        <dbReference type="ChEBI" id="CHEBI:58359"/>
        <dbReference type="ChEBI" id="CHEBI:58437"/>
        <dbReference type="ChEBI" id="CHEBI:456215"/>
        <dbReference type="EC" id="6.3.5.1"/>
    </reaction>
</comment>
<gene>
    <name evidence="8" type="primary">nadE</name>
    <name evidence="11" type="ORF">C464_02655</name>
</gene>
<dbReference type="InterPro" id="IPR003010">
    <property type="entry name" value="C-N_Hydrolase"/>
</dbReference>
<keyword evidence="5 8" id="KW-0547">Nucleotide-binding</keyword>
<sequence length="564" mass="60566">MLEKMEEQLKVGVIQHNPVIGDIDGNVGKIVTEYRQLLDTEPDLVVTPELSVVGYPPRDLLHRAEILDAQEAALNDLALETADGPPLIVGAAVRTERDNGAPVHNAAIVLRDGKTGETYHKRLLPTYDVFDEHRYFQPGTDPVVVDIAGTAVGLTICEDAWQDAVVTGTRRHDESPLQDTATSGADLIITLSASPFSLEKPSRRERRFAAHAAETGCPVVFVNQVGGNDELIFDGHSLVAVDGAVHEQLTGFESSTTVVDVPVRGDATVPTGNTETRATQARKALTLGVRDYFEKTGFEEAVVGLSGGIDSAVAAALAVAALDAGNVYAVSLPSEVTSQQSIADARTVAANLGIEFDVIPIGSVVEDISQTLDENDASLAGVAAENIQARIRGSILMGIANQRNALVLTPDNKSEAAVGYCTLYGDAVGALAPLGDCYKRLVYELASVFNDTFSSAESSPVIPTSVIEKEPSAELRSGQTDEEEIPAYEVLDPILEHYIEEGKSTSSIQEEYPDHVVDEALRRTTRAEFKRRQTPPPLRITQKSLGRGWNYPIAAAYDSLLDDR</sequence>
<organism evidence="11 12">
    <name type="scientific">Halorubrum coriense DSM 10284</name>
    <dbReference type="NCBI Taxonomy" id="1227466"/>
    <lineage>
        <taxon>Archaea</taxon>
        <taxon>Methanobacteriati</taxon>
        <taxon>Methanobacteriota</taxon>
        <taxon>Stenosarchaea group</taxon>
        <taxon>Halobacteria</taxon>
        <taxon>Halobacteriales</taxon>
        <taxon>Haloferacaceae</taxon>
        <taxon>Halorubrum</taxon>
    </lineage>
</organism>
<protein>
    <recommendedName>
        <fullName evidence="8">Glutamine-dependent NAD(+) synthetase</fullName>
        <ecNumber evidence="8">6.3.5.1</ecNumber>
    </recommendedName>
    <alternativeName>
        <fullName evidence="8">NAD(+) synthase [glutamine-hydrolyzing]</fullName>
    </alternativeName>
</protein>
<evidence type="ECO:0000256" key="9">
    <source>
        <dbReference type="RuleBase" id="RU003811"/>
    </source>
</evidence>
<dbReference type="SUPFAM" id="SSF52402">
    <property type="entry name" value="Adenine nucleotide alpha hydrolases-like"/>
    <property type="match status" value="1"/>
</dbReference>
<dbReference type="GO" id="GO:0003952">
    <property type="term" value="F:NAD+ synthase (glutamine-hydrolyzing) activity"/>
    <property type="evidence" value="ECO:0007669"/>
    <property type="project" value="UniProtKB-EC"/>
</dbReference>
<keyword evidence="12" id="KW-1185">Reference proteome</keyword>
<dbReference type="Proteomes" id="UP000011509">
    <property type="component" value="Unassembled WGS sequence"/>
</dbReference>
<dbReference type="NCBIfam" id="NF010588">
    <property type="entry name" value="PRK13981.1"/>
    <property type="match status" value="1"/>
</dbReference>
<dbReference type="PANTHER" id="PTHR23090:SF9">
    <property type="entry name" value="GLUTAMINE-DEPENDENT NAD(+) SYNTHETASE"/>
    <property type="match status" value="1"/>
</dbReference>
<dbReference type="CDD" id="cd00553">
    <property type="entry name" value="NAD_synthase"/>
    <property type="match status" value="1"/>
</dbReference>
<feature type="active site" description="Proton acceptor; for glutaminase activity" evidence="8">
    <location>
        <position position="49"/>
    </location>
</feature>
<dbReference type="UniPathway" id="UPA00253">
    <property type="reaction ID" value="UER00334"/>
</dbReference>
<dbReference type="SUPFAM" id="SSF56317">
    <property type="entry name" value="Carbon-nitrogen hydrolase"/>
    <property type="match status" value="1"/>
</dbReference>
<evidence type="ECO:0000313" key="12">
    <source>
        <dbReference type="Proteomes" id="UP000011509"/>
    </source>
</evidence>
<evidence type="ECO:0000313" key="11">
    <source>
        <dbReference type="EMBL" id="ELZ50465.1"/>
    </source>
</evidence>
<feature type="binding site" evidence="8">
    <location>
        <position position="200"/>
    </location>
    <ligand>
        <name>L-glutamine</name>
        <dbReference type="ChEBI" id="CHEBI:58359"/>
    </ligand>
</feature>
<feature type="binding site" evidence="8">
    <location>
        <position position="530"/>
    </location>
    <ligand>
        <name>deamido-NAD(+)</name>
        <dbReference type="ChEBI" id="CHEBI:58437"/>
        <note>ligand shared between two neighboring subunits</note>
    </ligand>
</feature>
<keyword evidence="4 8" id="KW-0436">Ligase</keyword>
<feature type="domain" description="CN hydrolase" evidence="10">
    <location>
        <begin position="9"/>
        <end position="263"/>
    </location>
</feature>
<evidence type="ECO:0000256" key="7">
    <source>
        <dbReference type="ARBA" id="ARBA00023027"/>
    </source>
</evidence>
<dbReference type="HAMAP" id="MF_02090">
    <property type="entry name" value="NadE_glutamine_dep"/>
    <property type="match status" value="1"/>
</dbReference>
<evidence type="ECO:0000256" key="8">
    <source>
        <dbReference type="HAMAP-Rule" id="MF_02090"/>
    </source>
</evidence>
<evidence type="ECO:0000256" key="6">
    <source>
        <dbReference type="ARBA" id="ARBA00022840"/>
    </source>
</evidence>
<feature type="binding site" evidence="8">
    <location>
        <position position="127"/>
    </location>
    <ligand>
        <name>L-glutamine</name>
        <dbReference type="ChEBI" id="CHEBI:58359"/>
    </ligand>
</feature>
<dbReference type="GO" id="GO:0008795">
    <property type="term" value="F:NAD+ synthase activity"/>
    <property type="evidence" value="ECO:0007669"/>
    <property type="project" value="UniProtKB-UniRule"/>
</dbReference>
<dbReference type="Gene3D" id="3.60.110.10">
    <property type="entry name" value="Carbon-nitrogen hydrolase"/>
    <property type="match status" value="1"/>
</dbReference>
<evidence type="ECO:0000256" key="4">
    <source>
        <dbReference type="ARBA" id="ARBA00022598"/>
    </source>
</evidence>
<dbReference type="PIRSF" id="PIRSF006630">
    <property type="entry name" value="NADS_GAT"/>
    <property type="match status" value="1"/>
</dbReference>
<dbReference type="AlphaFoldDB" id="M0ERZ5"/>
<dbReference type="EC" id="6.3.5.1" evidence="8"/>
<comment type="similarity">
    <text evidence="2 9">Belongs to the NAD synthetase family.</text>
</comment>
<dbReference type="GO" id="GO:0005737">
    <property type="term" value="C:cytoplasm"/>
    <property type="evidence" value="ECO:0007669"/>
    <property type="project" value="InterPro"/>
</dbReference>
<proteinExistence type="inferred from homology"/>
<evidence type="ECO:0000256" key="5">
    <source>
        <dbReference type="ARBA" id="ARBA00022741"/>
    </source>
</evidence>
<dbReference type="NCBIfam" id="TIGR00552">
    <property type="entry name" value="nadE"/>
    <property type="match status" value="1"/>
</dbReference>
<evidence type="ECO:0000256" key="2">
    <source>
        <dbReference type="ARBA" id="ARBA00005859"/>
    </source>
</evidence>
<dbReference type="EMBL" id="AOJL01000013">
    <property type="protein sequence ID" value="ELZ50465.1"/>
    <property type="molecule type" value="Genomic_DNA"/>
</dbReference>
<dbReference type="InterPro" id="IPR014445">
    <property type="entry name" value="Gln-dep_NAD_synthase"/>
</dbReference>
<dbReference type="Pfam" id="PF02540">
    <property type="entry name" value="NAD_synthase"/>
    <property type="match status" value="1"/>
</dbReference>
<dbReference type="STRING" id="1227466.C464_02655"/>
<keyword evidence="6 8" id="KW-0067">ATP-binding</keyword>
<feature type="active site" description="Nucleophile; for glutaminase activity" evidence="8">
    <location>
        <position position="157"/>
    </location>
</feature>
<dbReference type="InterPro" id="IPR003694">
    <property type="entry name" value="NAD_synthase"/>
</dbReference>
<dbReference type="FunFam" id="3.40.50.620:FF:000106">
    <property type="entry name" value="Glutamine-dependent NAD(+) synthetase"/>
    <property type="match status" value="1"/>
</dbReference>
<dbReference type="Gene3D" id="3.40.50.620">
    <property type="entry name" value="HUPs"/>
    <property type="match status" value="1"/>
</dbReference>
<feature type="binding site" evidence="8">
    <location>
        <position position="415"/>
    </location>
    <ligand>
        <name>deamido-NAD(+)</name>
        <dbReference type="ChEBI" id="CHEBI:58437"/>
        <note>ligand shared between two neighboring subunits</note>
    </ligand>
</feature>
<dbReference type="InterPro" id="IPR014729">
    <property type="entry name" value="Rossmann-like_a/b/a_fold"/>
</dbReference>
<dbReference type="PANTHER" id="PTHR23090">
    <property type="entry name" value="NH 3 /GLUTAMINE-DEPENDENT NAD + SYNTHETASE"/>
    <property type="match status" value="1"/>
</dbReference>
<dbReference type="CDD" id="cd07570">
    <property type="entry name" value="GAT_Gln-NAD-synth"/>
    <property type="match status" value="1"/>
</dbReference>
<dbReference type="GO" id="GO:0005524">
    <property type="term" value="F:ATP binding"/>
    <property type="evidence" value="ECO:0007669"/>
    <property type="project" value="UniProtKB-UniRule"/>
</dbReference>
<reference evidence="11 12" key="1">
    <citation type="journal article" date="2014" name="PLoS Genet.">
        <title>Phylogenetically driven sequencing of extremely halophilic archaea reveals strategies for static and dynamic osmo-response.</title>
        <authorList>
            <person name="Becker E.A."/>
            <person name="Seitzer P.M."/>
            <person name="Tritt A."/>
            <person name="Larsen D."/>
            <person name="Krusor M."/>
            <person name="Yao A.I."/>
            <person name="Wu D."/>
            <person name="Madern D."/>
            <person name="Eisen J.A."/>
            <person name="Darling A.E."/>
            <person name="Facciotti M.T."/>
        </authorList>
    </citation>
    <scope>NUCLEOTIDE SEQUENCE [LARGE SCALE GENOMIC DNA]</scope>
    <source>
        <strain evidence="11 12">DSM 10284</strain>
    </source>
</reference>
<feature type="binding site" evidence="8">
    <location>
        <position position="386"/>
    </location>
    <ligand>
        <name>deamido-NAD(+)</name>
        <dbReference type="ChEBI" id="CHEBI:58437"/>
        <note>ligand shared between two neighboring subunits</note>
    </ligand>
</feature>
<feature type="active site" description="For glutaminase activity" evidence="8">
    <location>
        <position position="121"/>
    </location>
</feature>